<keyword evidence="2" id="KW-1185">Reference proteome</keyword>
<name>A0ABQ3J691_9RHOB</name>
<dbReference type="EMBL" id="BNCH01000007">
    <property type="protein sequence ID" value="GHF05536.1"/>
    <property type="molecule type" value="Genomic_DNA"/>
</dbReference>
<protein>
    <submittedName>
        <fullName evidence="1">Uncharacterized protein</fullName>
    </submittedName>
</protein>
<dbReference type="Proteomes" id="UP000609802">
    <property type="component" value="Unassembled WGS sequence"/>
</dbReference>
<accession>A0ABQ3J691</accession>
<sequence>MLFDRDGAARSAARTRPCLIALPEGEGRALTLTARGVWLVQIPLAHETKAAEPTAARKLTRTALSGR</sequence>
<reference evidence="2" key="1">
    <citation type="journal article" date="2019" name="Int. J. Syst. Evol. Microbiol.">
        <title>The Global Catalogue of Microorganisms (GCM) 10K type strain sequencing project: providing services to taxonomists for standard genome sequencing and annotation.</title>
        <authorList>
            <consortium name="The Broad Institute Genomics Platform"/>
            <consortium name="The Broad Institute Genome Sequencing Center for Infectious Disease"/>
            <person name="Wu L."/>
            <person name="Ma J."/>
        </authorList>
    </citation>
    <scope>NUCLEOTIDE SEQUENCE [LARGE SCALE GENOMIC DNA]</scope>
    <source>
        <strain evidence="2">KCTC 42443</strain>
    </source>
</reference>
<evidence type="ECO:0000313" key="2">
    <source>
        <dbReference type="Proteomes" id="UP000609802"/>
    </source>
</evidence>
<gene>
    <name evidence="1" type="ORF">GCM10016455_28520</name>
</gene>
<evidence type="ECO:0000313" key="1">
    <source>
        <dbReference type="EMBL" id="GHF05536.1"/>
    </source>
</evidence>
<comment type="caution">
    <text evidence="1">The sequence shown here is derived from an EMBL/GenBank/DDBJ whole genome shotgun (WGS) entry which is preliminary data.</text>
</comment>
<proteinExistence type="predicted"/>
<organism evidence="1 2">
    <name type="scientific">Aliiroseovarius zhejiangensis</name>
    <dbReference type="NCBI Taxonomy" id="1632025"/>
    <lineage>
        <taxon>Bacteria</taxon>
        <taxon>Pseudomonadati</taxon>
        <taxon>Pseudomonadota</taxon>
        <taxon>Alphaproteobacteria</taxon>
        <taxon>Rhodobacterales</taxon>
        <taxon>Paracoccaceae</taxon>
        <taxon>Aliiroseovarius</taxon>
    </lineage>
</organism>